<dbReference type="RefSeq" id="WP_083372762.1">
    <property type="nucleotide sequence ID" value="NZ_LT629776.1"/>
</dbReference>
<dbReference type="Pfam" id="PF02589">
    <property type="entry name" value="LUD_dom"/>
    <property type="match status" value="1"/>
</dbReference>
<dbReference type="SUPFAM" id="SSF100950">
    <property type="entry name" value="NagB/RpiA/CoA transferase-like"/>
    <property type="match status" value="1"/>
</dbReference>
<dbReference type="InterPro" id="IPR024185">
    <property type="entry name" value="FTHF_cligase-like_sf"/>
</dbReference>
<reference evidence="2 3" key="1">
    <citation type="submission" date="2016-10" db="EMBL/GenBank/DDBJ databases">
        <authorList>
            <person name="de Groot N.N."/>
        </authorList>
    </citation>
    <scope>NUCLEOTIDE SEQUENCE [LARGE SCALE GENOMIC DNA]</scope>
    <source>
        <strain evidence="2 3">DSM 22126</strain>
    </source>
</reference>
<dbReference type="STRING" id="545619.SAMN04489860_2606"/>
<evidence type="ECO:0000259" key="1">
    <source>
        <dbReference type="Pfam" id="PF02589"/>
    </source>
</evidence>
<dbReference type="AlphaFoldDB" id="A0A1H1VU73"/>
<feature type="domain" description="LUD" evidence="1">
    <location>
        <begin position="47"/>
        <end position="210"/>
    </location>
</feature>
<evidence type="ECO:0000313" key="3">
    <source>
        <dbReference type="Proteomes" id="UP000185663"/>
    </source>
</evidence>
<evidence type="ECO:0000313" key="2">
    <source>
        <dbReference type="EMBL" id="SDS88001.1"/>
    </source>
</evidence>
<dbReference type="OrthoDB" id="9794187at2"/>
<dbReference type="InterPro" id="IPR003741">
    <property type="entry name" value="LUD_dom"/>
</dbReference>
<dbReference type="InterPro" id="IPR037171">
    <property type="entry name" value="NagB/RpiA_transferase-like"/>
</dbReference>
<dbReference type="EMBL" id="LT629776">
    <property type="protein sequence ID" value="SDS88001.1"/>
    <property type="molecule type" value="Genomic_DNA"/>
</dbReference>
<dbReference type="PANTHER" id="PTHR43682">
    <property type="entry name" value="LACTATE UTILIZATION PROTEIN C"/>
    <property type="match status" value="1"/>
</dbReference>
<dbReference type="Proteomes" id="UP000185663">
    <property type="component" value="Chromosome I"/>
</dbReference>
<organism evidence="2 3">
    <name type="scientific">Paraoerskovia marina</name>
    <dbReference type="NCBI Taxonomy" id="545619"/>
    <lineage>
        <taxon>Bacteria</taxon>
        <taxon>Bacillati</taxon>
        <taxon>Actinomycetota</taxon>
        <taxon>Actinomycetes</taxon>
        <taxon>Micrococcales</taxon>
        <taxon>Cellulomonadaceae</taxon>
        <taxon>Paraoerskovia</taxon>
    </lineage>
</organism>
<gene>
    <name evidence="2" type="ORF">SAMN04489860_2606</name>
</gene>
<proteinExistence type="predicted"/>
<name>A0A1H1VU73_9CELL</name>
<keyword evidence="3" id="KW-1185">Reference proteome</keyword>
<protein>
    <submittedName>
        <fullName evidence="2">L-lactate dehydrogenase complex protein LldG</fullName>
    </submittedName>
</protein>
<sequence>MSDARTQILGRVREALGADELDVPVPREYRVTGDLAPGSDDVVDLLVDRLVDYRATVHHATTPTVAETVAALIADAGTVVVPTGLDAAWRADWVPEVLEDSREESLDVATLDTAGAVVTAARVACADTGTIVLDGEPDQGRRAITLVPDVHVCVLRADQVVHLLPEAIRMLAPHPARPITWISGPSATSDIELSRVEGVHGPRTLHVVIVR</sequence>
<dbReference type="eggNOG" id="COG1556">
    <property type="taxonomic scope" value="Bacteria"/>
</dbReference>
<dbReference type="Gene3D" id="3.40.50.10420">
    <property type="entry name" value="NagB/RpiA/CoA transferase-like"/>
    <property type="match status" value="1"/>
</dbReference>
<accession>A0A1H1VU73</accession>
<dbReference type="PANTHER" id="PTHR43682:SF1">
    <property type="entry name" value="LACTATE UTILIZATION PROTEIN C"/>
    <property type="match status" value="1"/>
</dbReference>